<reference evidence="1 2" key="1">
    <citation type="submission" date="2017-07" db="EMBL/GenBank/DDBJ databases">
        <title>Isolation and whole genome analysis of endospore-forming bacteria from heroin.</title>
        <authorList>
            <person name="Kalinowski J."/>
            <person name="Ahrens B."/>
            <person name="Al-Dilaimi A."/>
            <person name="Winkler A."/>
            <person name="Wibberg D."/>
            <person name="Schleenbecker U."/>
            <person name="Ruckert C."/>
            <person name="Wolfel R."/>
            <person name="Grass G."/>
        </authorList>
    </citation>
    <scope>NUCLEOTIDE SEQUENCE [LARGE SCALE GENOMIC DNA]</scope>
    <source>
        <strain evidence="1 2">7523-2</strain>
    </source>
</reference>
<dbReference type="AlphaFoldDB" id="A0A268RXE5"/>
<dbReference type="RefSeq" id="WP_095328129.1">
    <property type="nucleotide sequence ID" value="NZ_NPBS01000111.1"/>
</dbReference>
<sequence>MLNRYLVEDAKSFITKETLKLYTCPDCGFSFDAAHTIDDQEGGYICPVCEVDSVREENRTLKNDLKEINQCVDSFYTKQEPRRLHNAPLSAFSGQIQVMDKVSSLKDK</sequence>
<gene>
    <name evidence="1" type="ORF">CHH61_19120</name>
</gene>
<organism evidence="1 2">
    <name type="scientific">Shouchella clausii</name>
    <name type="common">Alkalihalobacillus clausii</name>
    <dbReference type="NCBI Taxonomy" id="79880"/>
    <lineage>
        <taxon>Bacteria</taxon>
        <taxon>Bacillati</taxon>
        <taxon>Bacillota</taxon>
        <taxon>Bacilli</taxon>
        <taxon>Bacillales</taxon>
        <taxon>Bacillaceae</taxon>
        <taxon>Shouchella</taxon>
    </lineage>
</organism>
<evidence type="ECO:0000313" key="1">
    <source>
        <dbReference type="EMBL" id="PAF24406.1"/>
    </source>
</evidence>
<name>A0A268RXE5_SHOCL</name>
<dbReference type="SUPFAM" id="SSF57802">
    <property type="entry name" value="Rubredoxin-like"/>
    <property type="match status" value="1"/>
</dbReference>
<accession>A0A268RXE5</accession>
<comment type="caution">
    <text evidence="1">The sequence shown here is derived from an EMBL/GenBank/DDBJ whole genome shotgun (WGS) entry which is preliminary data.</text>
</comment>
<protein>
    <submittedName>
        <fullName evidence="1">Uncharacterized protein</fullName>
    </submittedName>
</protein>
<dbReference type="EMBL" id="NPBS01000111">
    <property type="protein sequence ID" value="PAF24406.1"/>
    <property type="molecule type" value="Genomic_DNA"/>
</dbReference>
<dbReference type="Proteomes" id="UP000216133">
    <property type="component" value="Unassembled WGS sequence"/>
</dbReference>
<evidence type="ECO:0000313" key="2">
    <source>
        <dbReference type="Proteomes" id="UP000216133"/>
    </source>
</evidence>
<proteinExistence type="predicted"/>